<keyword evidence="1" id="KW-0472">Membrane</keyword>
<feature type="transmembrane region" description="Helical" evidence="1">
    <location>
        <begin position="68"/>
        <end position="85"/>
    </location>
</feature>
<feature type="transmembrane region" description="Helical" evidence="1">
    <location>
        <begin position="100"/>
        <end position="117"/>
    </location>
</feature>
<protein>
    <submittedName>
        <fullName evidence="3">VanZ family protein</fullName>
    </submittedName>
</protein>
<evidence type="ECO:0000256" key="1">
    <source>
        <dbReference type="SAM" id="Phobius"/>
    </source>
</evidence>
<evidence type="ECO:0000313" key="3">
    <source>
        <dbReference type="EMBL" id="MBC8361306.1"/>
    </source>
</evidence>
<feature type="transmembrane region" description="Helical" evidence="1">
    <location>
        <begin position="7"/>
        <end position="24"/>
    </location>
</feature>
<proteinExistence type="predicted"/>
<name>A0A8J6NW71_9BACT</name>
<dbReference type="Proteomes" id="UP000603434">
    <property type="component" value="Unassembled WGS sequence"/>
</dbReference>
<dbReference type="PANTHER" id="PTHR28008:SF1">
    <property type="entry name" value="DOMAIN PROTEIN, PUTATIVE (AFU_ORTHOLOGUE AFUA_3G10980)-RELATED"/>
    <property type="match status" value="1"/>
</dbReference>
<reference evidence="3 4" key="1">
    <citation type="submission" date="2020-08" db="EMBL/GenBank/DDBJ databases">
        <title>Bridging the membrane lipid divide: bacteria of the FCB group superphylum have the potential to synthesize archaeal ether lipids.</title>
        <authorList>
            <person name="Villanueva L."/>
            <person name="Von Meijenfeldt F.A.B."/>
            <person name="Westbye A.B."/>
            <person name="Yadav S."/>
            <person name="Hopmans E.C."/>
            <person name="Dutilh B.E."/>
            <person name="Sinninghe Damste J.S."/>
        </authorList>
    </citation>
    <scope>NUCLEOTIDE SEQUENCE [LARGE SCALE GENOMIC DNA]</scope>
    <source>
        <strain evidence="3">NIOZ-UU30</strain>
    </source>
</reference>
<dbReference type="AlphaFoldDB" id="A0A8J6NW71"/>
<dbReference type="EMBL" id="JACNJH010000129">
    <property type="protein sequence ID" value="MBC8361306.1"/>
    <property type="molecule type" value="Genomic_DNA"/>
</dbReference>
<accession>A0A8J6NW71</accession>
<sequence>MSKLHKFFYYWFPVFIYCLLIYIQSSYPSPKGIPGIPYFDKALHFAAYALLSALFFRALKTGPIKNNVKLVMILSIVLSSLYGISDEIHQHYVPYRNADVMDVLADILGSFIGAYLYR</sequence>
<keyword evidence="1" id="KW-0812">Transmembrane</keyword>
<feature type="domain" description="VanZ-like" evidence="2">
    <location>
        <begin position="32"/>
        <end position="118"/>
    </location>
</feature>
<evidence type="ECO:0000313" key="4">
    <source>
        <dbReference type="Proteomes" id="UP000603434"/>
    </source>
</evidence>
<dbReference type="Pfam" id="PF04892">
    <property type="entry name" value="VanZ"/>
    <property type="match status" value="1"/>
</dbReference>
<keyword evidence="1" id="KW-1133">Transmembrane helix</keyword>
<organism evidence="3 4">
    <name type="scientific">Candidatus Desulfatibia profunda</name>
    <dbReference type="NCBI Taxonomy" id="2841695"/>
    <lineage>
        <taxon>Bacteria</taxon>
        <taxon>Pseudomonadati</taxon>
        <taxon>Thermodesulfobacteriota</taxon>
        <taxon>Desulfobacteria</taxon>
        <taxon>Desulfobacterales</taxon>
        <taxon>Desulfobacterales incertae sedis</taxon>
        <taxon>Candidatus Desulfatibia</taxon>
    </lineage>
</organism>
<evidence type="ECO:0000259" key="2">
    <source>
        <dbReference type="Pfam" id="PF04892"/>
    </source>
</evidence>
<gene>
    <name evidence="3" type="primary">vanZ</name>
    <name evidence="3" type="ORF">H8E23_07905</name>
</gene>
<dbReference type="NCBIfam" id="NF037970">
    <property type="entry name" value="vanZ_1"/>
    <property type="match status" value="1"/>
</dbReference>
<dbReference type="InterPro" id="IPR006976">
    <property type="entry name" value="VanZ-like"/>
</dbReference>
<comment type="caution">
    <text evidence="3">The sequence shown here is derived from an EMBL/GenBank/DDBJ whole genome shotgun (WGS) entry which is preliminary data.</text>
</comment>
<feature type="transmembrane region" description="Helical" evidence="1">
    <location>
        <begin position="36"/>
        <end position="56"/>
    </location>
</feature>
<dbReference type="PANTHER" id="PTHR28008">
    <property type="entry name" value="DOMAIN PROTEIN, PUTATIVE (AFU_ORTHOLOGUE AFUA_3G10980)-RELATED"/>
    <property type="match status" value="1"/>
</dbReference>